<sequence length="306" mass="33171">MAHLLFTPEQAARSTLAALRYLSVLPRTVRQDFSNEFVAGRGQTINVLGPVKAGEAKVYTAANRTARDAIEFNELTQEWVPIKLENQIYNAVRLPDNWATFTLADLQRQVLRPQAESVVDALATPLVEEMKKVKAEAKAAATIDAATGESDVLRSITHLRRVLNDRKVPQQGRTLAIGTDWEEAILNTPMLNKVNEAGDGGSMLRAATIGNLKGFQVVVAPDLPANKAVAYHKDAFAFVTRPSRRPEGAAYGATISEAGFALRHIMQYNPVQLEDQSIVDTFYGAATLDANRAVAATISTASAPSS</sequence>
<reference evidence="1 2" key="1">
    <citation type="submission" date="2023-07" db="EMBL/GenBank/DDBJ databases">
        <title>Sequencing the genomes of 1000 actinobacteria strains.</title>
        <authorList>
            <person name="Klenk H.-P."/>
        </authorList>
    </citation>
    <scope>NUCLEOTIDE SEQUENCE [LARGE SCALE GENOMIC DNA]</scope>
    <source>
        <strain evidence="1 2">DSM 19515</strain>
    </source>
</reference>
<evidence type="ECO:0000313" key="1">
    <source>
        <dbReference type="EMBL" id="MDP9833002.1"/>
    </source>
</evidence>
<protein>
    <submittedName>
        <fullName evidence="1">Uncharacterized protein</fullName>
    </submittedName>
</protein>
<accession>A0ABT9PJV2</accession>
<evidence type="ECO:0000313" key="2">
    <source>
        <dbReference type="Proteomes" id="UP001230145"/>
    </source>
</evidence>
<comment type="caution">
    <text evidence="1">The sequence shown here is derived from an EMBL/GenBank/DDBJ whole genome shotgun (WGS) entry which is preliminary data.</text>
</comment>
<keyword evidence="2" id="KW-1185">Reference proteome</keyword>
<dbReference type="EMBL" id="JAUSQL010000001">
    <property type="protein sequence ID" value="MDP9833002.1"/>
    <property type="molecule type" value="Genomic_DNA"/>
</dbReference>
<proteinExistence type="predicted"/>
<dbReference type="RefSeq" id="WP_307635101.1">
    <property type="nucleotide sequence ID" value="NZ_JAUSQL010000001.1"/>
</dbReference>
<dbReference type="Proteomes" id="UP001230145">
    <property type="component" value="Unassembled WGS sequence"/>
</dbReference>
<organism evidence="1 2">
    <name type="scientific">Trueperella abortisuis</name>
    <dbReference type="NCBI Taxonomy" id="445930"/>
    <lineage>
        <taxon>Bacteria</taxon>
        <taxon>Bacillati</taxon>
        <taxon>Actinomycetota</taxon>
        <taxon>Actinomycetes</taxon>
        <taxon>Actinomycetales</taxon>
        <taxon>Actinomycetaceae</taxon>
        <taxon>Trueperella</taxon>
    </lineage>
</organism>
<name>A0ABT9PJV2_9ACTO</name>
<gene>
    <name evidence="1" type="ORF">J2S45_001681</name>
</gene>